<comment type="caution">
    <text evidence="1">The sequence shown here is derived from an EMBL/GenBank/DDBJ whole genome shotgun (WGS) entry which is preliminary data.</text>
</comment>
<evidence type="ECO:0000313" key="2">
    <source>
        <dbReference type="Proteomes" id="UP000836387"/>
    </source>
</evidence>
<reference evidence="1" key="1">
    <citation type="submission" date="2020-04" db="EMBL/GenBank/DDBJ databases">
        <authorList>
            <person name="Broberg M."/>
        </authorList>
    </citation>
    <scope>NUCLEOTIDE SEQUENCE</scope>
</reference>
<dbReference type="Proteomes" id="UP000836387">
    <property type="component" value="Unassembled WGS sequence"/>
</dbReference>
<proteinExistence type="predicted"/>
<accession>A0ACA9TZJ3</accession>
<gene>
    <name evidence="1" type="ORF">CRV2_00005253</name>
</gene>
<protein>
    <submittedName>
        <fullName evidence="1">Uncharacterized protein</fullName>
    </submittedName>
</protein>
<reference evidence="1" key="2">
    <citation type="submission" date="2021-10" db="EMBL/GenBank/DDBJ databases">
        <authorList>
            <person name="Piombo E."/>
        </authorList>
    </citation>
    <scope>NUCLEOTIDE SEQUENCE</scope>
</reference>
<organism evidence="1 2">
    <name type="scientific">Clonostachys rosea f. rosea IK726</name>
    <dbReference type="NCBI Taxonomy" id="1349383"/>
    <lineage>
        <taxon>Eukaryota</taxon>
        <taxon>Fungi</taxon>
        <taxon>Dikarya</taxon>
        <taxon>Ascomycota</taxon>
        <taxon>Pezizomycotina</taxon>
        <taxon>Sordariomycetes</taxon>
        <taxon>Hypocreomycetidae</taxon>
        <taxon>Hypocreales</taxon>
        <taxon>Bionectriaceae</taxon>
        <taxon>Clonostachys</taxon>
    </lineage>
</organism>
<dbReference type="EMBL" id="CADEHS020000010">
    <property type="protein sequence ID" value="CAG9946371.1"/>
    <property type="molecule type" value="Genomic_DNA"/>
</dbReference>
<sequence length="202" mass="22714">MRFIARNTTIPVPKVYCAFEHKGRVYVVMERIQGQALCITPPSNVGVSNISGGPIFDQRLPNNSLWGPFSTIREFHMKLCDGLGELTPNQTLPSDLDKLAAFYNRPWPTPTFTHGDLSSSNIIVQGDEVVGIVDWETAGWMPPYWEYTSARNVNPQNQFWQMEVDNFLPPIPEALEMEKIKGSIMEIFLSLVIISEAQKIGG</sequence>
<name>A0ACA9TZJ3_BIOOC</name>
<evidence type="ECO:0000313" key="1">
    <source>
        <dbReference type="EMBL" id="CAG9946371.1"/>
    </source>
</evidence>
<keyword evidence="2" id="KW-1185">Reference proteome</keyword>